<keyword evidence="8" id="KW-0496">Mitochondrion</keyword>
<dbReference type="SUPFAM" id="SSF48179">
    <property type="entry name" value="6-phosphogluconate dehydrogenase C-terminal domain-like"/>
    <property type="match status" value="1"/>
</dbReference>
<dbReference type="Pfam" id="PF03446">
    <property type="entry name" value="NAD_binding_2"/>
    <property type="match status" value="1"/>
</dbReference>
<dbReference type="GO" id="GO:0006574">
    <property type="term" value="P:L-valine catabolic process"/>
    <property type="evidence" value="ECO:0007669"/>
    <property type="project" value="UniProtKB-UniPathway"/>
</dbReference>
<evidence type="ECO:0000256" key="10">
    <source>
        <dbReference type="RuleBase" id="RU910714"/>
    </source>
</evidence>
<evidence type="ECO:0000313" key="13">
    <source>
        <dbReference type="EMBL" id="KDR10429.1"/>
    </source>
</evidence>
<dbReference type="FunFam" id="3.40.50.720:FF:000119">
    <property type="entry name" value="3-hydroxyisobutyrate dehydrogenase"/>
    <property type="match status" value="1"/>
</dbReference>
<dbReference type="PANTHER" id="PTHR22981">
    <property type="entry name" value="3-HYDROXYISOBUTYRATE DEHYDROGENASE-RELATED"/>
    <property type="match status" value="1"/>
</dbReference>
<name>A0A067QPI6_ZOONE</name>
<keyword evidence="14" id="KW-1185">Reference proteome</keyword>
<reference evidence="13 14" key="1">
    <citation type="journal article" date="2014" name="Nat. Commun.">
        <title>Molecular traces of alternative social organization in a termite genome.</title>
        <authorList>
            <person name="Terrapon N."/>
            <person name="Li C."/>
            <person name="Robertson H.M."/>
            <person name="Ji L."/>
            <person name="Meng X."/>
            <person name="Booth W."/>
            <person name="Chen Z."/>
            <person name="Childers C.P."/>
            <person name="Glastad K.M."/>
            <person name="Gokhale K."/>
            <person name="Gowin J."/>
            <person name="Gronenberg W."/>
            <person name="Hermansen R.A."/>
            <person name="Hu H."/>
            <person name="Hunt B.G."/>
            <person name="Huylmans A.K."/>
            <person name="Khalil S.M."/>
            <person name="Mitchell R.D."/>
            <person name="Munoz-Torres M.C."/>
            <person name="Mustard J.A."/>
            <person name="Pan H."/>
            <person name="Reese J.T."/>
            <person name="Scharf M.E."/>
            <person name="Sun F."/>
            <person name="Vogel H."/>
            <person name="Xiao J."/>
            <person name="Yang W."/>
            <person name="Yang Z."/>
            <person name="Yang Z."/>
            <person name="Zhou J."/>
            <person name="Zhu J."/>
            <person name="Brent C.S."/>
            <person name="Elsik C.G."/>
            <person name="Goodisman M.A."/>
            <person name="Liberles D.A."/>
            <person name="Roe R.M."/>
            <person name="Vargo E.L."/>
            <person name="Vilcinskas A."/>
            <person name="Wang J."/>
            <person name="Bornberg-Bauer E."/>
            <person name="Korb J."/>
            <person name="Zhang G."/>
            <person name="Liebig J."/>
        </authorList>
    </citation>
    <scope>NUCLEOTIDE SEQUENCE [LARGE SCALE GENOMIC DNA]</scope>
    <source>
        <tissue evidence="13">Whole organism</tissue>
    </source>
</reference>
<dbReference type="PANTHER" id="PTHR22981:SF7">
    <property type="entry name" value="3-HYDROXYISOBUTYRATE DEHYDROGENASE, MITOCHONDRIAL"/>
    <property type="match status" value="1"/>
</dbReference>
<keyword evidence="7 10" id="KW-0520">NAD</keyword>
<dbReference type="FunFam" id="1.10.1040.10:FF:000006">
    <property type="entry name" value="3-hydroxyisobutyrate dehydrogenase"/>
    <property type="match status" value="1"/>
</dbReference>
<dbReference type="InterPro" id="IPR006115">
    <property type="entry name" value="6PGDH_NADP-bd"/>
</dbReference>
<evidence type="ECO:0000259" key="11">
    <source>
        <dbReference type="Pfam" id="PF03446"/>
    </source>
</evidence>
<dbReference type="GO" id="GO:0008442">
    <property type="term" value="F:3-hydroxyisobutyrate dehydrogenase activity"/>
    <property type="evidence" value="ECO:0007669"/>
    <property type="project" value="UniProtKB-EC"/>
</dbReference>
<dbReference type="GO" id="GO:0005739">
    <property type="term" value="C:mitochondrion"/>
    <property type="evidence" value="ECO:0007669"/>
    <property type="project" value="UniProtKB-SubCell"/>
</dbReference>
<evidence type="ECO:0000256" key="4">
    <source>
        <dbReference type="ARBA" id="ARBA00022456"/>
    </source>
</evidence>
<dbReference type="Proteomes" id="UP000027135">
    <property type="component" value="Unassembled WGS sequence"/>
</dbReference>
<dbReference type="InterPro" id="IPR002204">
    <property type="entry name" value="3-OH-isobutyrate_DH-rel_CS"/>
</dbReference>
<dbReference type="GO" id="GO:0050661">
    <property type="term" value="F:NADP binding"/>
    <property type="evidence" value="ECO:0007669"/>
    <property type="project" value="InterPro"/>
</dbReference>
<comment type="catalytic activity">
    <reaction evidence="9 10">
        <text>3-hydroxy-2-methylpropanoate + NAD(+) = 2-methyl-3-oxopropanoate + NADH + H(+)</text>
        <dbReference type="Rhea" id="RHEA:17681"/>
        <dbReference type="ChEBI" id="CHEBI:11805"/>
        <dbReference type="ChEBI" id="CHEBI:15378"/>
        <dbReference type="ChEBI" id="CHEBI:57540"/>
        <dbReference type="ChEBI" id="CHEBI:57700"/>
        <dbReference type="ChEBI" id="CHEBI:57945"/>
        <dbReference type="EC" id="1.1.1.31"/>
    </reaction>
</comment>
<dbReference type="Gene3D" id="3.40.50.720">
    <property type="entry name" value="NAD(P)-binding Rossmann-like Domain"/>
    <property type="match status" value="1"/>
</dbReference>
<dbReference type="SUPFAM" id="SSF51735">
    <property type="entry name" value="NAD(P)-binding Rossmann-fold domains"/>
    <property type="match status" value="1"/>
</dbReference>
<dbReference type="EC" id="1.1.1.31" evidence="10"/>
<evidence type="ECO:0000313" key="14">
    <source>
        <dbReference type="Proteomes" id="UP000027135"/>
    </source>
</evidence>
<evidence type="ECO:0000256" key="2">
    <source>
        <dbReference type="ARBA" id="ARBA00005109"/>
    </source>
</evidence>
<dbReference type="InParanoid" id="A0A067QPI6"/>
<dbReference type="eggNOG" id="KOG0409">
    <property type="taxonomic scope" value="Eukaryota"/>
</dbReference>
<feature type="domain" description="6-phosphogluconate dehydrogenase NADP-binding" evidence="11">
    <location>
        <begin position="41"/>
        <end position="200"/>
    </location>
</feature>
<dbReference type="OMA" id="MGKKVWH"/>
<keyword evidence="6 10" id="KW-0560">Oxidoreductase</keyword>
<evidence type="ECO:0000256" key="8">
    <source>
        <dbReference type="ARBA" id="ARBA00023128"/>
    </source>
</evidence>
<keyword evidence="4 10" id="KW-0101">Branched-chain amino acid catabolism</keyword>
<accession>A0A067QPI6</accession>
<dbReference type="UniPathway" id="UPA00362"/>
<dbReference type="InterPro" id="IPR013328">
    <property type="entry name" value="6PGD_dom2"/>
</dbReference>
<keyword evidence="5" id="KW-0809">Transit peptide</keyword>
<dbReference type="STRING" id="136037.A0A067QPI6"/>
<gene>
    <name evidence="13" type="ORF">L798_15450</name>
</gene>
<comment type="subcellular location">
    <subcellularLocation>
        <location evidence="1">Mitochondrion</location>
    </subcellularLocation>
</comment>
<dbReference type="EMBL" id="KK853162">
    <property type="protein sequence ID" value="KDR10429.1"/>
    <property type="molecule type" value="Genomic_DNA"/>
</dbReference>
<evidence type="ECO:0000256" key="6">
    <source>
        <dbReference type="ARBA" id="ARBA00023002"/>
    </source>
</evidence>
<evidence type="ECO:0000259" key="12">
    <source>
        <dbReference type="Pfam" id="PF14833"/>
    </source>
</evidence>
<comment type="pathway">
    <text evidence="2 10">Amino-acid degradation; L-valine degradation.</text>
</comment>
<dbReference type="InterPro" id="IPR008927">
    <property type="entry name" value="6-PGluconate_DH-like_C_sf"/>
</dbReference>
<dbReference type="Gene3D" id="1.10.1040.10">
    <property type="entry name" value="N-(1-d-carboxylethyl)-l-norvaline Dehydrogenase, domain 2"/>
    <property type="match status" value="1"/>
</dbReference>
<protein>
    <recommendedName>
        <fullName evidence="10">3-hydroxyisobutyrate dehydrogenase</fullName>
        <shortName evidence="10">HIBADH</shortName>
        <ecNumber evidence="10">1.1.1.31</ecNumber>
    </recommendedName>
</protein>
<evidence type="ECO:0000256" key="5">
    <source>
        <dbReference type="ARBA" id="ARBA00022946"/>
    </source>
</evidence>
<dbReference type="GO" id="GO:0051287">
    <property type="term" value="F:NAD binding"/>
    <property type="evidence" value="ECO:0007669"/>
    <property type="project" value="InterPro"/>
</dbReference>
<dbReference type="InterPro" id="IPR036291">
    <property type="entry name" value="NAD(P)-bd_dom_sf"/>
</dbReference>
<evidence type="ECO:0000256" key="3">
    <source>
        <dbReference type="ARBA" id="ARBA00006013"/>
    </source>
</evidence>
<dbReference type="InterPro" id="IPR011548">
    <property type="entry name" value="HIBADH"/>
</dbReference>
<comment type="similarity">
    <text evidence="3">Belongs to the HIBADH-related family. 3-hydroxyisobutyrate dehydrogenase subfamily.</text>
</comment>
<dbReference type="FunCoup" id="A0A067QPI6">
    <property type="interactions" value="991"/>
</dbReference>
<proteinExistence type="inferred from homology"/>
<sequence>MVAVFRCWMAARSALIRQNTLGKCVCSSQRISSNVKASSPKIGFIGLGNMGRPMAQNVLAKYHDLLVYDVHHEAVESLNELGATVSQSPKDVAAQVDYIITMLPNNACVLEVYQGENGILKSVKKGALLIDSSTVDPDVSKAVAATAEAQGVMFLDAPVSGGVNAARLGQLTFMVGGPSEVFPVAQDLLFTMGARVVHCGPVGSGQATKICNNMLLGISMIGTSEAMTLGIRLGLDPKVLMNIVNSSSGRCWSSEVYSPVPGTMNNVPSSNDYKGGFGTKLMAKDLGLAQEAAARTTTPTPLGSLAYELYCTMVDSGFADKDFSSVYQFLTRKKVTIIIGLPYSKMIQ</sequence>
<organism evidence="13 14">
    <name type="scientific">Zootermopsis nevadensis</name>
    <name type="common">Dampwood termite</name>
    <dbReference type="NCBI Taxonomy" id="136037"/>
    <lineage>
        <taxon>Eukaryota</taxon>
        <taxon>Metazoa</taxon>
        <taxon>Ecdysozoa</taxon>
        <taxon>Arthropoda</taxon>
        <taxon>Hexapoda</taxon>
        <taxon>Insecta</taxon>
        <taxon>Pterygota</taxon>
        <taxon>Neoptera</taxon>
        <taxon>Polyneoptera</taxon>
        <taxon>Dictyoptera</taxon>
        <taxon>Blattodea</taxon>
        <taxon>Blattoidea</taxon>
        <taxon>Termitoidae</taxon>
        <taxon>Termopsidae</taxon>
        <taxon>Zootermopsis</taxon>
    </lineage>
</organism>
<dbReference type="AlphaFoldDB" id="A0A067QPI6"/>
<evidence type="ECO:0000256" key="9">
    <source>
        <dbReference type="ARBA" id="ARBA00049197"/>
    </source>
</evidence>
<dbReference type="Pfam" id="PF14833">
    <property type="entry name" value="NAD_binding_11"/>
    <property type="match status" value="1"/>
</dbReference>
<dbReference type="NCBIfam" id="TIGR01692">
    <property type="entry name" value="HIBADH"/>
    <property type="match status" value="1"/>
</dbReference>
<evidence type="ECO:0000256" key="7">
    <source>
        <dbReference type="ARBA" id="ARBA00023027"/>
    </source>
</evidence>
<evidence type="ECO:0000256" key="1">
    <source>
        <dbReference type="ARBA" id="ARBA00004173"/>
    </source>
</evidence>
<dbReference type="PROSITE" id="PS00895">
    <property type="entry name" value="3_HYDROXYISOBUT_DH"/>
    <property type="match status" value="1"/>
</dbReference>
<feature type="domain" description="3-hydroxyisobutyrate dehydrogenase-like NAD-binding" evidence="12">
    <location>
        <begin position="203"/>
        <end position="329"/>
    </location>
</feature>
<dbReference type="InterPro" id="IPR029154">
    <property type="entry name" value="HIBADH-like_NADP-bd"/>
</dbReference>